<dbReference type="PANTHER" id="PTHR32322">
    <property type="entry name" value="INNER MEMBRANE TRANSPORTER"/>
    <property type="match status" value="1"/>
</dbReference>
<accession>A0A2T0TJK1</accession>
<feature type="region of interest" description="Disordered" evidence="6">
    <location>
        <begin position="283"/>
        <end position="323"/>
    </location>
</feature>
<evidence type="ECO:0000256" key="6">
    <source>
        <dbReference type="SAM" id="MobiDB-lite"/>
    </source>
</evidence>
<proteinExistence type="inferred from homology"/>
<dbReference type="Proteomes" id="UP000239494">
    <property type="component" value="Unassembled WGS sequence"/>
</dbReference>
<keyword evidence="3 7" id="KW-0812">Transmembrane</keyword>
<dbReference type="SUPFAM" id="SSF103481">
    <property type="entry name" value="Multidrug resistance efflux transporter EmrE"/>
    <property type="match status" value="2"/>
</dbReference>
<feature type="domain" description="EamA" evidence="8">
    <location>
        <begin position="10"/>
        <end position="134"/>
    </location>
</feature>
<feature type="transmembrane region" description="Helical" evidence="7">
    <location>
        <begin position="61"/>
        <end position="83"/>
    </location>
</feature>
<feature type="transmembrane region" description="Helical" evidence="7">
    <location>
        <begin position="260"/>
        <end position="278"/>
    </location>
</feature>
<protein>
    <submittedName>
        <fullName evidence="9">Drug/metabolite transporter (DMT)-like permease</fullName>
    </submittedName>
</protein>
<reference evidence="9 10" key="1">
    <citation type="submission" date="2018-03" db="EMBL/GenBank/DDBJ databases">
        <title>Genomic Encyclopedia of Archaeal and Bacterial Type Strains, Phase II (KMG-II): from individual species to whole genera.</title>
        <authorList>
            <person name="Goeker M."/>
        </authorList>
    </citation>
    <scope>NUCLEOTIDE SEQUENCE [LARGE SCALE GENOMIC DNA]</scope>
    <source>
        <strain evidence="9 10">DSM 44720</strain>
    </source>
</reference>
<comment type="similarity">
    <text evidence="2">Belongs to the EamA transporter family.</text>
</comment>
<keyword evidence="10" id="KW-1185">Reference proteome</keyword>
<comment type="caution">
    <text evidence="9">The sequence shown here is derived from an EMBL/GenBank/DDBJ whole genome shotgun (WGS) entry which is preliminary data.</text>
</comment>
<feature type="transmembrane region" description="Helical" evidence="7">
    <location>
        <begin position="201"/>
        <end position="223"/>
    </location>
</feature>
<dbReference type="InterPro" id="IPR037185">
    <property type="entry name" value="EmrE-like"/>
</dbReference>
<dbReference type="EMBL" id="PVTF01000001">
    <property type="protein sequence ID" value="PRY45781.1"/>
    <property type="molecule type" value="Genomic_DNA"/>
</dbReference>
<keyword evidence="4 7" id="KW-1133">Transmembrane helix</keyword>
<feature type="transmembrane region" description="Helical" evidence="7">
    <location>
        <begin position="89"/>
        <end position="111"/>
    </location>
</feature>
<evidence type="ECO:0000313" key="9">
    <source>
        <dbReference type="EMBL" id="PRY45781.1"/>
    </source>
</evidence>
<feature type="transmembrane region" description="Helical" evidence="7">
    <location>
        <begin position="118"/>
        <end position="135"/>
    </location>
</feature>
<name>A0A2T0TJK1_9PSEU</name>
<evidence type="ECO:0000256" key="1">
    <source>
        <dbReference type="ARBA" id="ARBA00004141"/>
    </source>
</evidence>
<dbReference type="InterPro" id="IPR000620">
    <property type="entry name" value="EamA_dom"/>
</dbReference>
<comment type="subcellular location">
    <subcellularLocation>
        <location evidence="1">Membrane</location>
        <topology evidence="1">Multi-pass membrane protein</topology>
    </subcellularLocation>
</comment>
<evidence type="ECO:0000256" key="3">
    <source>
        <dbReference type="ARBA" id="ARBA00022692"/>
    </source>
</evidence>
<evidence type="ECO:0000313" key="10">
    <source>
        <dbReference type="Proteomes" id="UP000239494"/>
    </source>
</evidence>
<organism evidence="9 10">
    <name type="scientific">Umezawaea tangerina</name>
    <dbReference type="NCBI Taxonomy" id="84725"/>
    <lineage>
        <taxon>Bacteria</taxon>
        <taxon>Bacillati</taxon>
        <taxon>Actinomycetota</taxon>
        <taxon>Actinomycetes</taxon>
        <taxon>Pseudonocardiales</taxon>
        <taxon>Pseudonocardiaceae</taxon>
        <taxon>Umezawaea</taxon>
    </lineage>
</organism>
<evidence type="ECO:0000256" key="4">
    <source>
        <dbReference type="ARBA" id="ARBA00022989"/>
    </source>
</evidence>
<feature type="transmembrane region" description="Helical" evidence="7">
    <location>
        <begin position="7"/>
        <end position="24"/>
    </location>
</feature>
<keyword evidence="5 7" id="KW-0472">Membrane</keyword>
<gene>
    <name evidence="9" type="ORF">CLV43_10141</name>
</gene>
<feature type="transmembrane region" description="Helical" evidence="7">
    <location>
        <begin position="235"/>
        <end position="254"/>
    </location>
</feature>
<dbReference type="OrthoDB" id="4055477at2"/>
<evidence type="ECO:0000256" key="7">
    <source>
        <dbReference type="SAM" id="Phobius"/>
    </source>
</evidence>
<feature type="transmembrane region" description="Helical" evidence="7">
    <location>
        <begin position="141"/>
        <end position="161"/>
    </location>
</feature>
<dbReference type="AlphaFoldDB" id="A0A2T0TJK1"/>
<dbReference type="PROSITE" id="PS51257">
    <property type="entry name" value="PROKAR_LIPOPROTEIN"/>
    <property type="match status" value="1"/>
</dbReference>
<evidence type="ECO:0000256" key="2">
    <source>
        <dbReference type="ARBA" id="ARBA00007362"/>
    </source>
</evidence>
<sequence length="323" mass="32878">MGRIGPPVFVVLWSSAFIAGVIGTGAAPPLLLTACRFALAGVLLALIALVTKAKWPRGKELAHVAVVGLLMQAVQFGAFYSAIGLGLPGGVVALVQGLNPIVIALFAAGVLHERITRDQWVGFGIGGAGVLLAVSDRLGSSLGAVLLCVVGLLGLSLGTVYQKAFTPEADVRSSTAVHVLVAAPVVGVASLVLETPRVTDWAAFGGVLAWIVLVNSVGTYLLLNTMLRKEAASKVGTLFFLTPAVTALLAWLVLGQTLSGRAVVGLALGGVGVLLATVRRPAPASTGGRERARRATPVPAPPRSADRPSPALPCSATADGSTR</sequence>
<dbReference type="InterPro" id="IPR050638">
    <property type="entry name" value="AA-Vitamin_Transporters"/>
</dbReference>
<dbReference type="GO" id="GO:0016020">
    <property type="term" value="C:membrane"/>
    <property type="evidence" value="ECO:0007669"/>
    <property type="project" value="UniProtKB-SubCell"/>
</dbReference>
<evidence type="ECO:0000259" key="8">
    <source>
        <dbReference type="Pfam" id="PF00892"/>
    </source>
</evidence>
<dbReference type="Pfam" id="PF00892">
    <property type="entry name" value="EamA"/>
    <property type="match status" value="2"/>
</dbReference>
<evidence type="ECO:0000256" key="5">
    <source>
        <dbReference type="ARBA" id="ARBA00023136"/>
    </source>
</evidence>
<dbReference type="PANTHER" id="PTHR32322:SF2">
    <property type="entry name" value="EAMA DOMAIN-CONTAINING PROTEIN"/>
    <property type="match status" value="1"/>
</dbReference>
<feature type="domain" description="EamA" evidence="8">
    <location>
        <begin position="144"/>
        <end position="277"/>
    </location>
</feature>
<feature type="transmembrane region" description="Helical" evidence="7">
    <location>
        <begin position="30"/>
        <end position="49"/>
    </location>
</feature>
<feature type="transmembrane region" description="Helical" evidence="7">
    <location>
        <begin position="173"/>
        <end position="195"/>
    </location>
</feature>